<comment type="caution">
    <text evidence="1">The sequence shown here is derived from an EMBL/GenBank/DDBJ whole genome shotgun (WGS) entry which is preliminary data.</text>
</comment>
<proteinExistence type="predicted"/>
<dbReference type="SUPFAM" id="SSF159245">
    <property type="entry name" value="AttH-like"/>
    <property type="match status" value="1"/>
</dbReference>
<sequence>MPEDHTSTTGFHDALVTPGETGLPERFFDRFMFNLHPRDALTPSVIVGAGLYPGRNVIDGFALVTLPEQQRNLRFSTELDTTDGAGVGPLSWSIDEPLERWHLRLAPNETGFEFDASWQARALPWSGDVTVRGDDGSVTSSFEHLFQSGHYTGTASLDGVTLDIDGWYGQRDRSRGVRTMSGGQGLHLWFQAQFDDRSIGFLLVEDRAQARLLLEGAVMPVGGSLDEIVDVRHDLRFTDQLDLEGGTVEVRTASGEMYRIGVDASAKGGHMSGGGYGGQHGHPRGLDHVEFDVYPLDGSVSPRSVDTALTDRMTVFEWAGRTGIGILEFAHSRSASYTYQPSLDR</sequence>
<evidence type="ECO:0008006" key="3">
    <source>
        <dbReference type="Google" id="ProtNLM"/>
    </source>
</evidence>
<gene>
    <name evidence="1" type="ORF">B7R54_15545</name>
</gene>
<protein>
    <recommendedName>
        <fullName evidence="3">AttH domain-containing protein</fullName>
    </recommendedName>
</protein>
<evidence type="ECO:0000313" key="1">
    <source>
        <dbReference type="EMBL" id="RFA10458.1"/>
    </source>
</evidence>
<dbReference type="RefSeq" id="WP_116415833.1">
    <property type="nucleotide sequence ID" value="NZ_NBWZ01000001.1"/>
</dbReference>
<dbReference type="EMBL" id="NBWZ01000001">
    <property type="protein sequence ID" value="RFA10458.1"/>
    <property type="molecule type" value="Genomic_DNA"/>
</dbReference>
<evidence type="ECO:0000313" key="2">
    <source>
        <dbReference type="Proteomes" id="UP000256486"/>
    </source>
</evidence>
<dbReference type="Proteomes" id="UP000256486">
    <property type="component" value="Unassembled WGS sequence"/>
</dbReference>
<reference evidence="1 2" key="1">
    <citation type="submission" date="2017-04" db="EMBL/GenBank/DDBJ databases">
        <title>Comparative genome analysis of Subtercola boreus.</title>
        <authorList>
            <person name="Cho Y.-J."/>
            <person name="Cho A."/>
            <person name="Kim O.-S."/>
            <person name="Lee J.-I."/>
        </authorList>
    </citation>
    <scope>NUCLEOTIDE SEQUENCE [LARGE SCALE GENOMIC DNA]</scope>
    <source>
        <strain evidence="1 2">K300</strain>
    </source>
</reference>
<organism evidence="1 2">
    <name type="scientific">Subtercola boreus</name>
    <dbReference type="NCBI Taxonomy" id="120213"/>
    <lineage>
        <taxon>Bacteria</taxon>
        <taxon>Bacillati</taxon>
        <taxon>Actinomycetota</taxon>
        <taxon>Actinomycetes</taxon>
        <taxon>Micrococcales</taxon>
        <taxon>Microbacteriaceae</taxon>
        <taxon>Subtercola</taxon>
    </lineage>
</organism>
<name>A0A3E0VLW9_9MICO</name>
<accession>A0A3E0VLW9</accession>
<keyword evidence="2" id="KW-1185">Reference proteome</keyword>
<dbReference type="OrthoDB" id="5113944at2"/>
<dbReference type="AlphaFoldDB" id="A0A3E0VLW9"/>